<gene>
    <name evidence="1" type="ORF">PR048_014845</name>
</gene>
<proteinExistence type="predicted"/>
<name>A0ABQ9HFA3_9NEOP</name>
<evidence type="ECO:0000313" key="1">
    <source>
        <dbReference type="EMBL" id="KAJ8883006.1"/>
    </source>
</evidence>
<sequence>MNIWLIKSLKGSKICPRFDGEDSQKHTTNGLRIKILKDCNTTCGEFAGSNAGGEGGGVVKAPRKVVGRASTRAPSCWRTPTTALTLKRCCSVLVACHMAISGGKGEVPFCGPATRLFSAKPQNGKRQQDRRQASGRFTHYAARYCRGEWKPSNLLLLHNAPAPVFDSLCTARRPDCVLPCASPLLPLLYYDPPLQPLLQEGRRRTISRGNTLVSCHTARNCKQFHLPRYSTLRDQARRARPRGELKPPSTASGYDERLISRFNNVTAKHAASCRVAPLRWLLKDNTSFS</sequence>
<accession>A0ABQ9HFA3</accession>
<dbReference type="EMBL" id="JARBHB010000005">
    <property type="protein sequence ID" value="KAJ8883006.1"/>
    <property type="molecule type" value="Genomic_DNA"/>
</dbReference>
<reference evidence="1 2" key="1">
    <citation type="submission" date="2023-02" db="EMBL/GenBank/DDBJ databases">
        <title>LHISI_Scaffold_Assembly.</title>
        <authorList>
            <person name="Stuart O.P."/>
            <person name="Cleave R."/>
            <person name="Magrath M.J.L."/>
            <person name="Mikheyev A.S."/>
        </authorList>
    </citation>
    <scope>NUCLEOTIDE SEQUENCE [LARGE SCALE GENOMIC DNA]</scope>
    <source>
        <strain evidence="1">Daus_M_001</strain>
        <tissue evidence="1">Leg muscle</tissue>
    </source>
</reference>
<comment type="caution">
    <text evidence="1">The sequence shown here is derived from an EMBL/GenBank/DDBJ whole genome shotgun (WGS) entry which is preliminary data.</text>
</comment>
<dbReference type="Proteomes" id="UP001159363">
    <property type="component" value="Chromosome 4"/>
</dbReference>
<feature type="non-terminal residue" evidence="1">
    <location>
        <position position="289"/>
    </location>
</feature>
<evidence type="ECO:0000313" key="2">
    <source>
        <dbReference type="Proteomes" id="UP001159363"/>
    </source>
</evidence>
<keyword evidence="2" id="KW-1185">Reference proteome</keyword>
<protein>
    <submittedName>
        <fullName evidence="1">Uncharacterized protein</fullName>
    </submittedName>
</protein>
<organism evidence="1 2">
    <name type="scientific">Dryococelus australis</name>
    <dbReference type="NCBI Taxonomy" id="614101"/>
    <lineage>
        <taxon>Eukaryota</taxon>
        <taxon>Metazoa</taxon>
        <taxon>Ecdysozoa</taxon>
        <taxon>Arthropoda</taxon>
        <taxon>Hexapoda</taxon>
        <taxon>Insecta</taxon>
        <taxon>Pterygota</taxon>
        <taxon>Neoptera</taxon>
        <taxon>Polyneoptera</taxon>
        <taxon>Phasmatodea</taxon>
        <taxon>Verophasmatodea</taxon>
        <taxon>Anareolatae</taxon>
        <taxon>Phasmatidae</taxon>
        <taxon>Eurycanthinae</taxon>
        <taxon>Dryococelus</taxon>
    </lineage>
</organism>